<dbReference type="Proteomes" id="UP000176576">
    <property type="component" value="Unassembled WGS sequence"/>
</dbReference>
<sequence length="142" mass="16014">MVSIEDARKKAAEVELDLIEVSPKAQPPVARIADYGKYQYQKEKEARESGKKQKNVDLKAVRVGFNASPHDMELRAKKANELLLSAGRVQIDFMLKGRAKYLDRSFIQSRLQTFLALVSVPFQKSGEPKKGPRGLTLILEKE</sequence>
<dbReference type="Gene3D" id="3.10.20.80">
    <property type="entry name" value="Translation initiation factor 3 (IF-3), N-terminal domain"/>
    <property type="match status" value="1"/>
</dbReference>
<dbReference type="InterPro" id="IPR036787">
    <property type="entry name" value="T_IF-3_N_sf"/>
</dbReference>
<dbReference type="GO" id="GO:0003743">
    <property type="term" value="F:translation initiation factor activity"/>
    <property type="evidence" value="ECO:0007669"/>
    <property type="project" value="UniProtKB-UniRule"/>
</dbReference>
<dbReference type="EMBL" id="MHNN01000003">
    <property type="protein sequence ID" value="OGZ47262.1"/>
    <property type="molecule type" value="Genomic_DNA"/>
</dbReference>
<dbReference type="InterPro" id="IPR036788">
    <property type="entry name" value="T_IF-3_C_sf"/>
</dbReference>
<comment type="caution">
    <text evidence="6">The sequence shown here is derived from an EMBL/GenBank/DDBJ whole genome shotgun (WGS) entry which is preliminary data.</text>
</comment>
<reference evidence="6 7" key="1">
    <citation type="journal article" date="2016" name="Nat. Commun.">
        <title>Thousands of microbial genomes shed light on interconnected biogeochemical processes in an aquifer system.</title>
        <authorList>
            <person name="Anantharaman K."/>
            <person name="Brown C.T."/>
            <person name="Hug L.A."/>
            <person name="Sharon I."/>
            <person name="Castelle C.J."/>
            <person name="Probst A.J."/>
            <person name="Thomas B.C."/>
            <person name="Singh A."/>
            <person name="Wilkins M.J."/>
            <person name="Karaoz U."/>
            <person name="Brodie E.L."/>
            <person name="Williams K.H."/>
            <person name="Hubbard S.S."/>
            <person name="Banfield J.F."/>
        </authorList>
    </citation>
    <scope>NUCLEOTIDE SEQUENCE [LARGE SCALE GENOMIC DNA]</scope>
</reference>
<dbReference type="SUPFAM" id="SSF54364">
    <property type="entry name" value="Translation initiation factor IF3, N-terminal domain"/>
    <property type="match status" value="1"/>
</dbReference>
<keyword evidence="2 6" id="KW-0396">Initiation factor</keyword>
<protein>
    <recommendedName>
        <fullName evidence="4">Translation initiation factor IF-3</fullName>
    </recommendedName>
</protein>
<dbReference type="InterPro" id="IPR019814">
    <property type="entry name" value="Translation_initiation_fac_3_N"/>
</dbReference>
<gene>
    <name evidence="6" type="ORF">A3J54_01510</name>
</gene>
<evidence type="ECO:0000256" key="3">
    <source>
        <dbReference type="ARBA" id="ARBA00022917"/>
    </source>
</evidence>
<dbReference type="AlphaFoldDB" id="A0A1G2GAV6"/>
<dbReference type="NCBIfam" id="TIGR00168">
    <property type="entry name" value="infC"/>
    <property type="match status" value="1"/>
</dbReference>
<dbReference type="GO" id="GO:0032790">
    <property type="term" value="P:ribosome disassembly"/>
    <property type="evidence" value="ECO:0007669"/>
    <property type="project" value="TreeGrafter"/>
</dbReference>
<name>A0A1G2GAV6_9BACT</name>
<dbReference type="SUPFAM" id="SSF55200">
    <property type="entry name" value="Translation initiation factor IF3, C-terminal domain"/>
    <property type="match status" value="1"/>
</dbReference>
<evidence type="ECO:0000256" key="2">
    <source>
        <dbReference type="ARBA" id="ARBA00022540"/>
    </source>
</evidence>
<evidence type="ECO:0000313" key="7">
    <source>
        <dbReference type="Proteomes" id="UP000176576"/>
    </source>
</evidence>
<dbReference type="PANTHER" id="PTHR10938">
    <property type="entry name" value="TRANSLATION INITIATION FACTOR IF-3"/>
    <property type="match status" value="1"/>
</dbReference>
<evidence type="ECO:0000256" key="4">
    <source>
        <dbReference type="NCBIfam" id="TIGR00168"/>
    </source>
</evidence>
<evidence type="ECO:0000313" key="6">
    <source>
        <dbReference type="EMBL" id="OGZ47262.1"/>
    </source>
</evidence>
<dbReference type="GO" id="GO:0043022">
    <property type="term" value="F:ribosome binding"/>
    <property type="evidence" value="ECO:0007669"/>
    <property type="project" value="TreeGrafter"/>
</dbReference>
<proteinExistence type="inferred from homology"/>
<feature type="domain" description="Translation initiation factor 3 N-terminal" evidence="5">
    <location>
        <begin position="2"/>
        <end position="48"/>
    </location>
</feature>
<dbReference type="InterPro" id="IPR001288">
    <property type="entry name" value="Translation_initiation_fac_3"/>
</dbReference>
<organism evidence="6 7">
    <name type="scientific">Candidatus Ryanbacteria bacterium RIFCSPHIGHO2_02_FULL_45_13b</name>
    <dbReference type="NCBI Taxonomy" id="1802117"/>
    <lineage>
        <taxon>Bacteria</taxon>
        <taxon>Candidatus Ryaniibacteriota</taxon>
    </lineage>
</organism>
<keyword evidence="3" id="KW-0648">Protein biosynthesis</keyword>
<dbReference type="STRING" id="1802117.A3J54_01510"/>
<comment type="similarity">
    <text evidence="1">Belongs to the IF-3 family.</text>
</comment>
<evidence type="ECO:0000256" key="1">
    <source>
        <dbReference type="ARBA" id="ARBA00005439"/>
    </source>
</evidence>
<dbReference type="Gene3D" id="3.30.110.10">
    <property type="entry name" value="Translation initiation factor 3 (IF-3), C-terminal domain"/>
    <property type="match status" value="1"/>
</dbReference>
<dbReference type="PANTHER" id="PTHR10938:SF0">
    <property type="entry name" value="TRANSLATION INITIATION FACTOR IF-3, MITOCHONDRIAL"/>
    <property type="match status" value="1"/>
</dbReference>
<evidence type="ECO:0000259" key="5">
    <source>
        <dbReference type="Pfam" id="PF05198"/>
    </source>
</evidence>
<accession>A0A1G2GAV6</accession>
<dbReference type="Pfam" id="PF05198">
    <property type="entry name" value="IF3_N"/>
    <property type="match status" value="1"/>
</dbReference>